<feature type="region of interest" description="Disordered" evidence="1">
    <location>
        <begin position="1"/>
        <end position="43"/>
    </location>
</feature>
<organism evidence="2">
    <name type="scientific">Prorocentrum micans</name>
    <name type="common">Red tide dinoflagellate</name>
    <dbReference type="NCBI Taxonomy" id="2945"/>
    <lineage>
        <taxon>Eukaryota</taxon>
        <taxon>Sar</taxon>
        <taxon>Alveolata</taxon>
        <taxon>Dinophyceae</taxon>
        <taxon>Prorocentrales</taxon>
        <taxon>Prorocentraceae</taxon>
        <taxon>Prorocentrum</taxon>
    </lineage>
</organism>
<feature type="compositionally biased region" description="Polar residues" evidence="1">
    <location>
        <begin position="12"/>
        <end position="24"/>
    </location>
</feature>
<evidence type="ECO:0000256" key="1">
    <source>
        <dbReference type="SAM" id="MobiDB-lite"/>
    </source>
</evidence>
<gene>
    <name evidence="2" type="ORF">PMIC02512_LOCUS3252</name>
</gene>
<evidence type="ECO:0000313" key="2">
    <source>
        <dbReference type="EMBL" id="CAD9725895.1"/>
    </source>
</evidence>
<accession>A0A7S2X6I0</accession>
<feature type="compositionally biased region" description="Basic residues" evidence="1">
    <location>
        <begin position="74"/>
        <end position="94"/>
    </location>
</feature>
<reference evidence="2" key="1">
    <citation type="submission" date="2021-01" db="EMBL/GenBank/DDBJ databases">
        <authorList>
            <person name="Corre E."/>
            <person name="Pelletier E."/>
            <person name="Niang G."/>
            <person name="Scheremetjew M."/>
            <person name="Finn R."/>
            <person name="Kale V."/>
            <person name="Holt S."/>
            <person name="Cochrane G."/>
            <person name="Meng A."/>
            <person name="Brown T."/>
            <person name="Cohen L."/>
        </authorList>
    </citation>
    <scope>NUCLEOTIDE SEQUENCE</scope>
    <source>
        <strain evidence="2">CCCM 845</strain>
    </source>
</reference>
<feature type="region of interest" description="Disordered" evidence="1">
    <location>
        <begin position="69"/>
        <end position="105"/>
    </location>
</feature>
<dbReference type="AlphaFoldDB" id="A0A7S2X6I0"/>
<sequence length="105" mass="11587">MTASVAILAQANAANSHSPNATTNESKEHLDSASNGQRQRQRRQLVAELEQWVEPSTTNQALDTFRAVQGAAKPAKKAGRVVERKKKKKKKKKTVMPLRSEGRIP</sequence>
<protein>
    <submittedName>
        <fullName evidence="2">Uncharacterized protein</fullName>
    </submittedName>
</protein>
<name>A0A7S2X6I0_PROMC</name>
<proteinExistence type="predicted"/>
<dbReference type="EMBL" id="HBHN01012644">
    <property type="protein sequence ID" value="CAD9725895.1"/>
    <property type="molecule type" value="Transcribed_RNA"/>
</dbReference>